<dbReference type="NCBIfam" id="NF009773">
    <property type="entry name" value="PRK13270.1"/>
    <property type="match status" value="1"/>
</dbReference>
<comment type="caution">
    <text evidence="3">The sequence shown here is derived from an EMBL/GenBank/DDBJ whole genome shotgun (WGS) entry which is preliminary data.</text>
</comment>
<keyword evidence="4" id="KW-1185">Reference proteome</keyword>
<dbReference type="PRINTS" id="PR00744">
    <property type="entry name" value="GLHYDRLASE37"/>
</dbReference>
<dbReference type="Proteomes" id="UP001139451">
    <property type="component" value="Unassembled WGS sequence"/>
</dbReference>
<dbReference type="SUPFAM" id="SSF48208">
    <property type="entry name" value="Six-hairpin glycosidases"/>
    <property type="match status" value="1"/>
</dbReference>
<keyword evidence="1" id="KW-0378">Hydrolase</keyword>
<proteinExistence type="predicted"/>
<evidence type="ECO:0000313" key="3">
    <source>
        <dbReference type="EMBL" id="MCP3731124.1"/>
    </source>
</evidence>
<dbReference type="RefSeq" id="WP_254293421.1">
    <property type="nucleotide sequence ID" value="NZ_JAMLDX010000008.1"/>
</dbReference>
<dbReference type="GO" id="GO:0005993">
    <property type="term" value="P:trehalose catabolic process"/>
    <property type="evidence" value="ECO:0007669"/>
    <property type="project" value="TreeGrafter"/>
</dbReference>
<dbReference type="EMBL" id="JAMLDX010000008">
    <property type="protein sequence ID" value="MCP3731124.1"/>
    <property type="molecule type" value="Genomic_DNA"/>
</dbReference>
<dbReference type="AlphaFoldDB" id="A0A9X2KL23"/>
<protein>
    <submittedName>
        <fullName evidence="3">Alpha,alpha-trehalase TreF</fullName>
    </submittedName>
</protein>
<dbReference type="InterPro" id="IPR018232">
    <property type="entry name" value="Glyco_hydro_37_CS"/>
</dbReference>
<evidence type="ECO:0000256" key="1">
    <source>
        <dbReference type="ARBA" id="ARBA00022801"/>
    </source>
</evidence>
<gene>
    <name evidence="3" type="primary">treF</name>
    <name evidence="3" type="ORF">M9978_11865</name>
</gene>
<evidence type="ECO:0000256" key="2">
    <source>
        <dbReference type="ARBA" id="ARBA00023295"/>
    </source>
</evidence>
<dbReference type="PROSITE" id="PS00928">
    <property type="entry name" value="TREHALASE_2"/>
    <property type="match status" value="1"/>
</dbReference>
<dbReference type="Pfam" id="PF01204">
    <property type="entry name" value="Trehalase"/>
    <property type="match status" value="1"/>
</dbReference>
<dbReference type="InterPro" id="IPR008928">
    <property type="entry name" value="6-hairpin_glycosidase_sf"/>
</dbReference>
<dbReference type="Gene3D" id="1.50.10.10">
    <property type="match status" value="1"/>
</dbReference>
<dbReference type="GO" id="GO:0004555">
    <property type="term" value="F:alpha,alpha-trehalase activity"/>
    <property type="evidence" value="ECO:0007669"/>
    <property type="project" value="InterPro"/>
</dbReference>
<reference evidence="3" key="1">
    <citation type="submission" date="2022-05" db="EMBL/GenBank/DDBJ databases">
        <title>Sphingomonas sp. strain MG17 Genome sequencing and assembly.</title>
        <authorList>
            <person name="Kim I."/>
        </authorList>
    </citation>
    <scope>NUCLEOTIDE SEQUENCE</scope>
    <source>
        <strain evidence="3">MG17</strain>
    </source>
</reference>
<name>A0A9X2KL23_9SPHN</name>
<dbReference type="PANTHER" id="PTHR23403:SF1">
    <property type="entry name" value="TREHALASE"/>
    <property type="match status" value="1"/>
</dbReference>
<dbReference type="InterPro" id="IPR012341">
    <property type="entry name" value="6hp_glycosidase-like_sf"/>
</dbReference>
<organism evidence="3 4">
    <name type="scientific">Sphingomonas tagetis</name>
    <dbReference type="NCBI Taxonomy" id="2949092"/>
    <lineage>
        <taxon>Bacteria</taxon>
        <taxon>Pseudomonadati</taxon>
        <taxon>Pseudomonadota</taxon>
        <taxon>Alphaproteobacteria</taxon>
        <taxon>Sphingomonadales</taxon>
        <taxon>Sphingomonadaceae</taxon>
        <taxon>Sphingomonas</taxon>
    </lineage>
</organism>
<accession>A0A9X2KL23</accession>
<evidence type="ECO:0000313" key="4">
    <source>
        <dbReference type="Proteomes" id="UP001139451"/>
    </source>
</evidence>
<keyword evidence="2" id="KW-0326">Glycosidase</keyword>
<dbReference type="InterPro" id="IPR001661">
    <property type="entry name" value="Glyco_hydro_37"/>
</dbReference>
<sequence length="502" mass="55015">MPKTRGAETPAELYGPLLARVQERGILADGKTFVDAVPLRPIADIMADFAALHGGDSELLRFVVSNFKLPPSIELAAPNMPAQPLRAHIRAMWAILARDPETGAVNSSALPVGHRHVVPGGRFREIYYWDSFFTMLGLVRDGEIALATGIVDAMTDLIEDHGHIPNGTRTYYLGRSQPPLFHMMVALLDDPDPQVAARRLVAMKREHAWWMDGAGDLTPGARVNHVAMLPDGSVLNRYWDPRGTPRDESWREDVETAVGSGRPPEQVYQDLRAGAESGWDFSSRWLDDEFLSSIRTTAIAPVDLNAFLYGLETAIAASGDADAARYAEHARLRRDAMHKHLWNEREGYFADYDLERGSIRPSASAAALAPLLAGLASQHQADATARFTQDKLLAPGGLRTTLVDSGQQWDSPNGWAPLQWIAIAGLRRYGHDALAGDIASRWIATVDATYVRTGMLYEKYDVETSAVGHGGEYAPQIGFGWTNGVTADLIDERDTRPGVTSS</sequence>
<dbReference type="PANTHER" id="PTHR23403">
    <property type="entry name" value="TREHALASE"/>
    <property type="match status" value="1"/>
</dbReference>